<feature type="signal peptide" evidence="2">
    <location>
        <begin position="1"/>
        <end position="19"/>
    </location>
</feature>
<organism evidence="3 4">
    <name type="scientific">Ramazzottius varieornatus</name>
    <name type="common">Water bear</name>
    <name type="synonym">Tardigrade</name>
    <dbReference type="NCBI Taxonomy" id="947166"/>
    <lineage>
        <taxon>Eukaryota</taxon>
        <taxon>Metazoa</taxon>
        <taxon>Ecdysozoa</taxon>
        <taxon>Tardigrada</taxon>
        <taxon>Eutardigrada</taxon>
        <taxon>Parachela</taxon>
        <taxon>Hypsibioidea</taxon>
        <taxon>Ramazzottiidae</taxon>
        <taxon>Ramazzottius</taxon>
    </lineage>
</organism>
<evidence type="ECO:0000256" key="1">
    <source>
        <dbReference type="SAM" id="MobiDB-lite"/>
    </source>
</evidence>
<keyword evidence="4" id="KW-1185">Reference proteome</keyword>
<comment type="caution">
    <text evidence="3">The sequence shown here is derived from an EMBL/GenBank/DDBJ whole genome shotgun (WGS) entry which is preliminary data.</text>
</comment>
<sequence length="238" mass="24422">MSFQKVTVLLLVMVASACAQSTTPSQGFLDCCYFGTCPADYYCYPKTSTSFPPPGQASAYAGSSGSNPSGALNLGNAAVAGYNLTVGFHANGVSQNNASGPSAAVNSNVQVSSTNTNTSNPVVSNTAGANSFGNAALGAVNNLDQATATGNMTSSMANGQSQFYGNGTSVSGNSYANANANEQRSMKMLRSSQKNKKIITVVQRGRGPPQAPRKLQKKANAGTKKSGVAPRRGIHHHN</sequence>
<reference evidence="3 4" key="1">
    <citation type="journal article" date="2016" name="Nat. Commun.">
        <title>Extremotolerant tardigrade genome and improved radiotolerance of human cultured cells by tardigrade-unique protein.</title>
        <authorList>
            <person name="Hashimoto T."/>
            <person name="Horikawa D.D."/>
            <person name="Saito Y."/>
            <person name="Kuwahara H."/>
            <person name="Kozuka-Hata H."/>
            <person name="Shin-I T."/>
            <person name="Minakuchi Y."/>
            <person name="Ohishi K."/>
            <person name="Motoyama A."/>
            <person name="Aizu T."/>
            <person name="Enomoto A."/>
            <person name="Kondo K."/>
            <person name="Tanaka S."/>
            <person name="Hara Y."/>
            <person name="Koshikawa S."/>
            <person name="Sagara H."/>
            <person name="Miura T."/>
            <person name="Yokobori S."/>
            <person name="Miyagawa K."/>
            <person name="Suzuki Y."/>
            <person name="Kubo T."/>
            <person name="Oyama M."/>
            <person name="Kohara Y."/>
            <person name="Fujiyama A."/>
            <person name="Arakawa K."/>
            <person name="Katayama T."/>
            <person name="Toyoda A."/>
            <person name="Kunieda T."/>
        </authorList>
    </citation>
    <scope>NUCLEOTIDE SEQUENCE [LARGE SCALE GENOMIC DNA]</scope>
    <source>
        <strain evidence="3 4">YOKOZUNA-1</strain>
    </source>
</reference>
<evidence type="ECO:0000313" key="3">
    <source>
        <dbReference type="EMBL" id="GAV06204.1"/>
    </source>
</evidence>
<dbReference type="EMBL" id="BDGG01000013">
    <property type="protein sequence ID" value="GAV06204.1"/>
    <property type="molecule type" value="Genomic_DNA"/>
</dbReference>
<accession>A0A1D1W486</accession>
<proteinExistence type="predicted"/>
<feature type="chain" id="PRO_5008899212" evidence="2">
    <location>
        <begin position="20"/>
        <end position="238"/>
    </location>
</feature>
<dbReference type="AlphaFoldDB" id="A0A1D1W486"/>
<feature type="region of interest" description="Disordered" evidence="1">
    <location>
        <begin position="185"/>
        <end position="238"/>
    </location>
</feature>
<protein>
    <submittedName>
        <fullName evidence="3">Uncharacterized protein</fullName>
    </submittedName>
</protein>
<dbReference type="Proteomes" id="UP000186922">
    <property type="component" value="Unassembled WGS sequence"/>
</dbReference>
<name>A0A1D1W486_RAMVA</name>
<evidence type="ECO:0000256" key="2">
    <source>
        <dbReference type="SAM" id="SignalP"/>
    </source>
</evidence>
<dbReference type="PROSITE" id="PS51257">
    <property type="entry name" value="PROKAR_LIPOPROTEIN"/>
    <property type="match status" value="1"/>
</dbReference>
<gene>
    <name evidence="3" type="primary">RvY_16229-1</name>
    <name evidence="3" type="synonym">RvY_16229.1</name>
    <name evidence="3" type="ORF">RvY_16229</name>
</gene>
<keyword evidence="2" id="KW-0732">Signal</keyword>
<evidence type="ECO:0000313" key="4">
    <source>
        <dbReference type="Proteomes" id="UP000186922"/>
    </source>
</evidence>